<feature type="non-terminal residue" evidence="1">
    <location>
        <position position="1"/>
    </location>
</feature>
<dbReference type="EMBL" id="HACG01051578">
    <property type="protein sequence ID" value="CEK98449.1"/>
    <property type="molecule type" value="Transcribed_RNA"/>
</dbReference>
<organism evidence="1">
    <name type="scientific">Arion vulgaris</name>
    <dbReference type="NCBI Taxonomy" id="1028688"/>
    <lineage>
        <taxon>Eukaryota</taxon>
        <taxon>Metazoa</taxon>
        <taxon>Spiralia</taxon>
        <taxon>Lophotrochozoa</taxon>
        <taxon>Mollusca</taxon>
        <taxon>Gastropoda</taxon>
        <taxon>Heterobranchia</taxon>
        <taxon>Euthyneura</taxon>
        <taxon>Panpulmonata</taxon>
        <taxon>Eupulmonata</taxon>
        <taxon>Stylommatophora</taxon>
        <taxon>Helicina</taxon>
        <taxon>Arionoidea</taxon>
        <taxon>Arionidae</taxon>
        <taxon>Arion</taxon>
    </lineage>
</organism>
<accession>A0A0B7BZ39</accession>
<reference evidence="1" key="1">
    <citation type="submission" date="2014-12" db="EMBL/GenBank/DDBJ databases">
        <title>Insight into the proteome of Arion vulgaris.</title>
        <authorList>
            <person name="Aradska J."/>
            <person name="Bulat T."/>
            <person name="Smidak R."/>
            <person name="Sarate P."/>
            <person name="Gangsoo J."/>
            <person name="Sialana F."/>
            <person name="Bilban M."/>
            <person name="Lubec G."/>
        </authorList>
    </citation>
    <scope>NUCLEOTIDE SEQUENCE</scope>
    <source>
        <tissue evidence="1">Skin</tissue>
    </source>
</reference>
<protein>
    <submittedName>
        <fullName evidence="1">Uncharacterized protein</fullName>
    </submittedName>
</protein>
<sequence>GRLEREIEARVQKANAVAYHLAPLVTPTSHRTDKQQITAFSCLLYVTRAI</sequence>
<proteinExistence type="predicted"/>
<dbReference type="AlphaFoldDB" id="A0A0B7BZ39"/>
<gene>
    <name evidence="1" type="primary">ORF218743</name>
</gene>
<evidence type="ECO:0000313" key="1">
    <source>
        <dbReference type="EMBL" id="CEK98449.1"/>
    </source>
</evidence>
<name>A0A0B7BZ39_9EUPU</name>